<comment type="caution">
    <text evidence="1">The sequence shown here is derived from an EMBL/GenBank/DDBJ whole genome shotgun (WGS) entry which is preliminary data.</text>
</comment>
<evidence type="ECO:0000313" key="1">
    <source>
        <dbReference type="EMBL" id="KAK3769794.1"/>
    </source>
</evidence>
<reference evidence="1" key="1">
    <citation type="journal article" date="2023" name="G3 (Bethesda)">
        <title>A reference genome for the long-term kleptoplast-retaining sea slug Elysia crispata morphotype clarki.</title>
        <authorList>
            <person name="Eastman K.E."/>
            <person name="Pendleton A.L."/>
            <person name="Shaikh M.A."/>
            <person name="Suttiyut T."/>
            <person name="Ogas R."/>
            <person name="Tomko P."/>
            <person name="Gavelis G."/>
            <person name="Widhalm J.R."/>
            <person name="Wisecaver J.H."/>
        </authorList>
    </citation>
    <scope>NUCLEOTIDE SEQUENCE</scope>
    <source>
        <strain evidence="1">ECLA1</strain>
    </source>
</reference>
<keyword evidence="2" id="KW-1185">Reference proteome</keyword>
<accession>A0AAE0ZI12</accession>
<name>A0AAE0ZI12_9GAST</name>
<dbReference type="EMBL" id="JAWDGP010003890">
    <property type="protein sequence ID" value="KAK3769794.1"/>
    <property type="molecule type" value="Genomic_DNA"/>
</dbReference>
<dbReference type="Proteomes" id="UP001283361">
    <property type="component" value="Unassembled WGS sequence"/>
</dbReference>
<sequence length="138" mass="15948">MNMSSAVEGQPRVTVGRPVDRRLMILLSRLTGRSAQPAATHAPSGCLKELWEQILSAIKCDSISLWSRYTMKFLLYRFILACDQHEALYILELSEGKLYQCIECFLQLMAVTLWLEETKRLSAQDETFYDTYYQVRLA</sequence>
<protein>
    <submittedName>
        <fullName evidence="1">Uncharacterized protein</fullName>
    </submittedName>
</protein>
<proteinExistence type="predicted"/>
<gene>
    <name evidence="1" type="ORF">RRG08_046899</name>
</gene>
<organism evidence="1 2">
    <name type="scientific">Elysia crispata</name>
    <name type="common">lettuce slug</name>
    <dbReference type="NCBI Taxonomy" id="231223"/>
    <lineage>
        <taxon>Eukaryota</taxon>
        <taxon>Metazoa</taxon>
        <taxon>Spiralia</taxon>
        <taxon>Lophotrochozoa</taxon>
        <taxon>Mollusca</taxon>
        <taxon>Gastropoda</taxon>
        <taxon>Heterobranchia</taxon>
        <taxon>Euthyneura</taxon>
        <taxon>Panpulmonata</taxon>
        <taxon>Sacoglossa</taxon>
        <taxon>Placobranchoidea</taxon>
        <taxon>Plakobranchidae</taxon>
        <taxon>Elysia</taxon>
    </lineage>
</organism>
<dbReference type="AlphaFoldDB" id="A0AAE0ZI12"/>
<evidence type="ECO:0000313" key="2">
    <source>
        <dbReference type="Proteomes" id="UP001283361"/>
    </source>
</evidence>